<dbReference type="EMBL" id="JPQZ01000048">
    <property type="protein sequence ID" value="KKO74739.1"/>
    <property type="molecule type" value="Genomic_DNA"/>
</dbReference>
<dbReference type="VEuPathDB" id="MicrosporidiaDB:AAJ76_480007808"/>
<sequence length="319" mass="38261">MLVIMIKILKLIMASNNHDDYLMTRNIREQIISLVCKKVKDKDFIALENAIKDLYAYVTNEDVVINNINIMICHVYENCKTNHNYTYTVNNSDIDDPNLFNIFNFFKSFNVERVFLSSGSNFFNICTTLNSPLILTDLLNRLSERNEGPKFFYETHYFDHICFHKNKRCIDPYCDLIAADNWNPRKFDFRITNDNKAGYMFLIDSEQLDCCDFIKKKIKLLYKDNWEPVYNFLINFDYAKSLYYNNFIFKIKCYFSLENEFYFKDENFFTITEKNIVFHEKIINKFDVNEVFVTNTIKSLFFQEKIIYKVDVTKQVIFI</sequence>
<comment type="caution">
    <text evidence="1">The sequence shown here is derived from an EMBL/GenBank/DDBJ whole genome shotgun (WGS) entry which is preliminary data.</text>
</comment>
<dbReference type="RefSeq" id="XP_024330481.1">
    <property type="nucleotide sequence ID" value="XM_024475750.1"/>
</dbReference>
<dbReference type="AlphaFoldDB" id="A0A0F9ZA89"/>
<gene>
    <name evidence="1" type="ORF">AAJ76_480007808</name>
</gene>
<organism evidence="1 2">
    <name type="scientific">Vairimorpha ceranae</name>
    <dbReference type="NCBI Taxonomy" id="40302"/>
    <lineage>
        <taxon>Eukaryota</taxon>
        <taxon>Fungi</taxon>
        <taxon>Fungi incertae sedis</taxon>
        <taxon>Microsporidia</taxon>
        <taxon>Nosematidae</taxon>
        <taxon>Vairimorpha</taxon>
    </lineage>
</organism>
<keyword evidence="2" id="KW-1185">Reference proteome</keyword>
<dbReference type="Proteomes" id="UP000034350">
    <property type="component" value="Unassembled WGS sequence"/>
</dbReference>
<evidence type="ECO:0000313" key="2">
    <source>
        <dbReference type="Proteomes" id="UP000034350"/>
    </source>
</evidence>
<dbReference type="GeneID" id="36320697"/>
<evidence type="ECO:0000313" key="1">
    <source>
        <dbReference type="EMBL" id="KKO74739.1"/>
    </source>
</evidence>
<name>A0A0F9ZA89_9MICR</name>
<protein>
    <submittedName>
        <fullName evidence="1">Uncharacterized protein</fullName>
    </submittedName>
</protein>
<dbReference type="VEuPathDB" id="MicrosporidiaDB:NCER_102183"/>
<proteinExistence type="predicted"/>
<reference evidence="1 2" key="1">
    <citation type="journal article" date="2015" name="Environ. Microbiol.">
        <title>Genome analyses suggest the presence of polyploidy and recent human-driven expansions in eight global populations of the honeybee pathogen Nosema ceranae.</title>
        <authorList>
            <person name="Pelin A."/>
            <person name="Selman M."/>
            <person name="Aris-Brosou S."/>
            <person name="Farinelli L."/>
            <person name="Corradi N."/>
        </authorList>
    </citation>
    <scope>NUCLEOTIDE SEQUENCE [LARGE SCALE GENOMIC DNA]</scope>
    <source>
        <strain evidence="1 2">PA08 1199</strain>
    </source>
</reference>
<accession>A0A0F9ZA89</accession>